<dbReference type="AlphaFoldDB" id="A0A376KHR4"/>
<protein>
    <submittedName>
        <fullName evidence="1">TraG-like protein, N-terminal region</fullName>
    </submittedName>
</protein>
<evidence type="ECO:0000313" key="2">
    <source>
        <dbReference type="Proteomes" id="UP000255201"/>
    </source>
</evidence>
<proteinExistence type="predicted"/>
<dbReference type="EMBL" id="UFZL01000005">
    <property type="protein sequence ID" value="STE82284.1"/>
    <property type="molecule type" value="Genomic_DNA"/>
</dbReference>
<accession>A0A376KHR4</accession>
<gene>
    <name evidence="1" type="ORF">NCTC10764_06363</name>
</gene>
<organism evidence="1 2">
    <name type="scientific">Escherichia coli</name>
    <dbReference type="NCBI Taxonomy" id="562"/>
    <lineage>
        <taxon>Bacteria</taxon>
        <taxon>Pseudomonadati</taxon>
        <taxon>Pseudomonadota</taxon>
        <taxon>Gammaproteobacteria</taxon>
        <taxon>Enterobacterales</taxon>
        <taxon>Enterobacteriaceae</taxon>
        <taxon>Escherichia</taxon>
    </lineage>
</organism>
<evidence type="ECO:0000313" key="1">
    <source>
        <dbReference type="EMBL" id="STE82284.1"/>
    </source>
</evidence>
<sequence length="106" mass="11806">MRIRDFFRRGGLSSDDNNYLEYFLTLLGWLVNNGLWDLLIGTGLFALPLAFKVIGIWLKVREEGADEGNKGMLLVTPHRECIVWCVFCDGGFLCTAGSGDAGYPEV</sequence>
<reference evidence="1 2" key="1">
    <citation type="submission" date="2018-06" db="EMBL/GenBank/DDBJ databases">
        <authorList>
            <consortium name="Pathogen Informatics"/>
            <person name="Doyle S."/>
        </authorList>
    </citation>
    <scope>NUCLEOTIDE SEQUENCE [LARGE SCALE GENOMIC DNA]</scope>
    <source>
        <strain evidence="1 2">NCTC10764</strain>
    </source>
</reference>
<dbReference type="Proteomes" id="UP000255201">
    <property type="component" value="Unassembled WGS sequence"/>
</dbReference>
<name>A0A376KHR4_ECOLX</name>